<dbReference type="PANTHER" id="PTHR33223">
    <property type="entry name" value="CCHC-TYPE DOMAIN-CONTAINING PROTEIN"/>
    <property type="match status" value="1"/>
</dbReference>
<protein>
    <recommendedName>
        <fullName evidence="2">Retrotransposon gag domain-containing protein</fullName>
    </recommendedName>
</protein>
<sequence>MFLNYALMIRQDYDITRAAIRSHQNESLVIAGRNLFDDEASSSNNTGTKLPTPPKSLYEHSRPSPFSFLNPIAFLTEQTGRIVNSRDIWLIQSTCNFHGSKNEDPLRHVKNYLSIVDNIQADGATRDASRLRFFYFSLAGKAAEWLDKLPLTQNITWDQLVSRFLDYFFPDLIKQVPHHGIQKWLLVQIFHDNISRIDRRSLDQFTQIDFDSLTKEERWNRIEEYVWLKKKKKDDDDARVLFIFKQIHINLPFLEAMFHMPKGAKVLKDLLSHKENLRKRPP</sequence>
<reference evidence="1" key="1">
    <citation type="journal article" date="2019" name="Sci. Rep.">
        <title>Draft genome of Tanacetum cinerariifolium, the natural source of mosquito coil.</title>
        <authorList>
            <person name="Yamashiro T."/>
            <person name="Shiraishi A."/>
            <person name="Satake H."/>
            <person name="Nakayama K."/>
        </authorList>
    </citation>
    <scope>NUCLEOTIDE SEQUENCE</scope>
</reference>
<evidence type="ECO:0008006" key="2">
    <source>
        <dbReference type="Google" id="ProtNLM"/>
    </source>
</evidence>
<proteinExistence type="predicted"/>
<accession>A0A6L2P794</accession>
<dbReference type="AlphaFoldDB" id="A0A6L2P794"/>
<evidence type="ECO:0000313" key="1">
    <source>
        <dbReference type="EMBL" id="GEU93747.1"/>
    </source>
</evidence>
<gene>
    <name evidence="1" type="ORF">Tci_065725</name>
</gene>
<name>A0A6L2P794_TANCI</name>
<dbReference type="EMBL" id="BKCJ010010921">
    <property type="protein sequence ID" value="GEU93747.1"/>
    <property type="molecule type" value="Genomic_DNA"/>
</dbReference>
<dbReference type="PANTHER" id="PTHR33223:SF11">
    <property type="entry name" value="ELEMENT PROTEIN, PUTATIVE-RELATED"/>
    <property type="match status" value="1"/>
</dbReference>
<organism evidence="1">
    <name type="scientific">Tanacetum cinerariifolium</name>
    <name type="common">Dalmatian daisy</name>
    <name type="synonym">Chrysanthemum cinerariifolium</name>
    <dbReference type="NCBI Taxonomy" id="118510"/>
    <lineage>
        <taxon>Eukaryota</taxon>
        <taxon>Viridiplantae</taxon>
        <taxon>Streptophyta</taxon>
        <taxon>Embryophyta</taxon>
        <taxon>Tracheophyta</taxon>
        <taxon>Spermatophyta</taxon>
        <taxon>Magnoliopsida</taxon>
        <taxon>eudicotyledons</taxon>
        <taxon>Gunneridae</taxon>
        <taxon>Pentapetalae</taxon>
        <taxon>asterids</taxon>
        <taxon>campanulids</taxon>
        <taxon>Asterales</taxon>
        <taxon>Asteraceae</taxon>
        <taxon>Asteroideae</taxon>
        <taxon>Anthemideae</taxon>
        <taxon>Anthemidinae</taxon>
        <taxon>Tanacetum</taxon>
    </lineage>
</organism>
<comment type="caution">
    <text evidence="1">The sequence shown here is derived from an EMBL/GenBank/DDBJ whole genome shotgun (WGS) entry which is preliminary data.</text>
</comment>